<reference evidence="1" key="1">
    <citation type="submission" date="2018-11" db="EMBL/GenBank/DDBJ databases">
        <authorList>
            <consortium name="Pathogen Informatics"/>
        </authorList>
    </citation>
    <scope>NUCLEOTIDE SEQUENCE</scope>
</reference>
<dbReference type="Proteomes" id="UP000784294">
    <property type="component" value="Unassembled WGS sequence"/>
</dbReference>
<protein>
    <submittedName>
        <fullName evidence="1">Uncharacterized protein</fullName>
    </submittedName>
</protein>
<evidence type="ECO:0000313" key="1">
    <source>
        <dbReference type="EMBL" id="VEL26690.1"/>
    </source>
</evidence>
<evidence type="ECO:0000313" key="2">
    <source>
        <dbReference type="Proteomes" id="UP000784294"/>
    </source>
</evidence>
<name>A0A448X356_9PLAT</name>
<sequence length="158" mass="17397">MNLPVKPIDSWSRGIQRQHECSSKANRQLVKRNPPSSSAGTNIRIFSPNTFTRNGSQLNNYETRDASKPNFSSHNLCALLVNAPLSHHTSCSPCSPPFRVADPTLISCPYLPHWLVGPFLIFLLGRSHSIPAPVYSLIQALLHKPAGARTMSSRLQSA</sequence>
<dbReference type="EMBL" id="CAAALY010082014">
    <property type="protein sequence ID" value="VEL26690.1"/>
    <property type="molecule type" value="Genomic_DNA"/>
</dbReference>
<keyword evidence="2" id="KW-1185">Reference proteome</keyword>
<dbReference type="AlphaFoldDB" id="A0A448X356"/>
<accession>A0A448X356</accession>
<comment type="caution">
    <text evidence="1">The sequence shown here is derived from an EMBL/GenBank/DDBJ whole genome shotgun (WGS) entry which is preliminary data.</text>
</comment>
<gene>
    <name evidence="1" type="ORF">PXEA_LOCUS20130</name>
</gene>
<organism evidence="1 2">
    <name type="scientific">Protopolystoma xenopodis</name>
    <dbReference type="NCBI Taxonomy" id="117903"/>
    <lineage>
        <taxon>Eukaryota</taxon>
        <taxon>Metazoa</taxon>
        <taxon>Spiralia</taxon>
        <taxon>Lophotrochozoa</taxon>
        <taxon>Platyhelminthes</taxon>
        <taxon>Monogenea</taxon>
        <taxon>Polyopisthocotylea</taxon>
        <taxon>Polystomatidea</taxon>
        <taxon>Polystomatidae</taxon>
        <taxon>Protopolystoma</taxon>
    </lineage>
</organism>
<proteinExistence type="predicted"/>